<name>A0ACA9NP69_9GLOM</name>
<organism evidence="1 2">
    <name type="scientific">Cetraspora pellucida</name>
    <dbReference type="NCBI Taxonomy" id="1433469"/>
    <lineage>
        <taxon>Eukaryota</taxon>
        <taxon>Fungi</taxon>
        <taxon>Fungi incertae sedis</taxon>
        <taxon>Mucoromycota</taxon>
        <taxon>Glomeromycotina</taxon>
        <taxon>Glomeromycetes</taxon>
        <taxon>Diversisporales</taxon>
        <taxon>Gigasporaceae</taxon>
        <taxon>Cetraspora</taxon>
    </lineage>
</organism>
<dbReference type="Proteomes" id="UP000789366">
    <property type="component" value="Unassembled WGS sequence"/>
</dbReference>
<sequence length="461" mass="53283">METSEIPREEINILLLGETGTGKSTFINAFANYFKFNSLNDAISGEIDVLITSTFTMTNENCETETITVVSDENEYGVVDRVSDVSESSTQEHNVGESSTQECGIYVFHADNKLIRLIDTPGIGDTRGIKHDEKNFENILKNISQHEYLNGICILLKPNDSRLNIIFKFCIQELLSHLHKSAKDNIVFCFTNTRGTFFRPGDTLPVLKRQLQELKENFNIEIKICNDIIYCFDNEPFRFLAAKKKGIIFPDDQKRNFASSWKKSSQESVKLLQYITNRTPHKIADTISLNNARQTVIIFREPLAETDRNIQENIAEIGKLKEEIQSRDLTDEELRNKLYYPYIKLKIIPLDRPRVVCKNSSCQAQNIDCHVKWKNPNIFMLKHYGTMIFGKCKSCGCTAKNHKIIFYKSISEYTEIIDEYIEYKISINKIDQIYKQDYIDILQKKIDQLKKQQNKVGEIIT</sequence>
<dbReference type="EMBL" id="CAJVPW010016110">
    <property type="protein sequence ID" value="CAG8667361.1"/>
    <property type="molecule type" value="Genomic_DNA"/>
</dbReference>
<reference evidence="1" key="1">
    <citation type="submission" date="2021-06" db="EMBL/GenBank/DDBJ databases">
        <authorList>
            <person name="Kallberg Y."/>
            <person name="Tangrot J."/>
            <person name="Rosling A."/>
        </authorList>
    </citation>
    <scope>NUCLEOTIDE SEQUENCE</scope>
    <source>
        <strain evidence="1">28 12/20/2015</strain>
    </source>
</reference>
<evidence type="ECO:0000313" key="2">
    <source>
        <dbReference type="Proteomes" id="UP000789366"/>
    </source>
</evidence>
<keyword evidence="2" id="KW-1185">Reference proteome</keyword>
<comment type="caution">
    <text evidence="1">The sequence shown here is derived from an EMBL/GenBank/DDBJ whole genome shotgun (WGS) entry which is preliminary data.</text>
</comment>
<proteinExistence type="predicted"/>
<feature type="non-terminal residue" evidence="1">
    <location>
        <position position="461"/>
    </location>
</feature>
<protein>
    <submittedName>
        <fullName evidence="1">17610_t:CDS:1</fullName>
    </submittedName>
</protein>
<accession>A0ACA9NP69</accession>
<gene>
    <name evidence="1" type="ORF">SPELUC_LOCUS9508</name>
</gene>
<evidence type="ECO:0000313" key="1">
    <source>
        <dbReference type="EMBL" id="CAG8667361.1"/>
    </source>
</evidence>